<accession>A0A2P5A735</accession>
<gene>
    <name evidence="1" type="ORF">PanWU01x14_362040</name>
</gene>
<organism evidence="1 2">
    <name type="scientific">Parasponia andersonii</name>
    <name type="common">Sponia andersonii</name>
    <dbReference type="NCBI Taxonomy" id="3476"/>
    <lineage>
        <taxon>Eukaryota</taxon>
        <taxon>Viridiplantae</taxon>
        <taxon>Streptophyta</taxon>
        <taxon>Embryophyta</taxon>
        <taxon>Tracheophyta</taxon>
        <taxon>Spermatophyta</taxon>
        <taxon>Magnoliopsida</taxon>
        <taxon>eudicotyledons</taxon>
        <taxon>Gunneridae</taxon>
        <taxon>Pentapetalae</taxon>
        <taxon>rosids</taxon>
        <taxon>fabids</taxon>
        <taxon>Rosales</taxon>
        <taxon>Cannabaceae</taxon>
        <taxon>Parasponia</taxon>
    </lineage>
</organism>
<evidence type="ECO:0000313" key="1">
    <source>
        <dbReference type="EMBL" id="PON32363.1"/>
    </source>
</evidence>
<proteinExistence type="predicted"/>
<reference evidence="2" key="1">
    <citation type="submission" date="2016-06" db="EMBL/GenBank/DDBJ databases">
        <title>Parallel loss of symbiosis genes in relatives of nitrogen-fixing non-legume Parasponia.</title>
        <authorList>
            <person name="Van Velzen R."/>
            <person name="Holmer R."/>
            <person name="Bu F."/>
            <person name="Rutten L."/>
            <person name="Van Zeijl A."/>
            <person name="Liu W."/>
            <person name="Santuari L."/>
            <person name="Cao Q."/>
            <person name="Sharma T."/>
            <person name="Shen D."/>
            <person name="Roswanjaya Y."/>
            <person name="Wardhani T."/>
            <person name="Kalhor M.S."/>
            <person name="Jansen J."/>
            <person name="Van den Hoogen J."/>
            <person name="Gungor B."/>
            <person name="Hartog M."/>
            <person name="Hontelez J."/>
            <person name="Verver J."/>
            <person name="Yang W.-C."/>
            <person name="Schijlen E."/>
            <person name="Repin R."/>
            <person name="Schilthuizen M."/>
            <person name="Schranz E."/>
            <person name="Heidstra R."/>
            <person name="Miyata K."/>
            <person name="Fedorova E."/>
            <person name="Kohlen W."/>
            <person name="Bisseling T."/>
            <person name="Smit S."/>
            <person name="Geurts R."/>
        </authorList>
    </citation>
    <scope>NUCLEOTIDE SEQUENCE [LARGE SCALE GENOMIC DNA]</scope>
    <source>
        <strain evidence="2">cv. WU1-14</strain>
    </source>
</reference>
<keyword evidence="2" id="KW-1185">Reference proteome</keyword>
<name>A0A2P5A735_PARAD</name>
<dbReference type="Proteomes" id="UP000237105">
    <property type="component" value="Unassembled WGS sequence"/>
</dbReference>
<dbReference type="EMBL" id="JXTB01000827">
    <property type="protein sequence ID" value="PON32363.1"/>
    <property type="molecule type" value="Genomic_DNA"/>
</dbReference>
<evidence type="ECO:0000313" key="2">
    <source>
        <dbReference type="Proteomes" id="UP000237105"/>
    </source>
</evidence>
<protein>
    <submittedName>
        <fullName evidence="1">Uncharacterized protein</fullName>
    </submittedName>
</protein>
<comment type="caution">
    <text evidence="1">The sequence shown here is derived from an EMBL/GenBank/DDBJ whole genome shotgun (WGS) entry which is preliminary data.</text>
</comment>
<sequence length="76" mass="8377">MNGLSYLKNSAMASKLSKGKVKRILSTKAHSPPVGIHPLSTNTIAPSKMRPSHVYTVLLKVLIIDIIEGSHIYFYL</sequence>
<dbReference type="AlphaFoldDB" id="A0A2P5A735"/>